<organism evidence="1 2">
    <name type="scientific">Nitrosomonas aestuarii</name>
    <dbReference type="NCBI Taxonomy" id="52441"/>
    <lineage>
        <taxon>Bacteria</taxon>
        <taxon>Pseudomonadati</taxon>
        <taxon>Pseudomonadota</taxon>
        <taxon>Betaproteobacteria</taxon>
        <taxon>Nitrosomonadales</taxon>
        <taxon>Nitrosomonadaceae</taxon>
        <taxon>Nitrosomonas</taxon>
    </lineage>
</organism>
<keyword evidence="2" id="KW-1185">Reference proteome</keyword>
<gene>
    <name evidence="1" type="ORF">SAMN05216302_10633</name>
</gene>
<dbReference type="RefSeq" id="WP_090703437.1">
    <property type="nucleotide sequence ID" value="NZ_FOSP01000063.1"/>
</dbReference>
<dbReference type="AlphaFoldDB" id="A0A1I4GTR7"/>
<evidence type="ECO:0000313" key="2">
    <source>
        <dbReference type="Proteomes" id="UP000199533"/>
    </source>
</evidence>
<sequence length="79" mass="9292">MKQAVFDEFHEVIIGAVEQSKTKKSVKMDDDDNDEVMLPYWITAQLILEAILQIWLQSNRWQIENRALFARLPEKSTRA</sequence>
<evidence type="ECO:0000313" key="1">
    <source>
        <dbReference type="EMBL" id="SFL33482.1"/>
    </source>
</evidence>
<reference evidence="2" key="1">
    <citation type="submission" date="2016-10" db="EMBL/GenBank/DDBJ databases">
        <authorList>
            <person name="Varghese N."/>
            <person name="Submissions S."/>
        </authorList>
    </citation>
    <scope>NUCLEOTIDE SEQUENCE [LARGE SCALE GENOMIC DNA]</scope>
    <source>
        <strain evidence="2">Nm69</strain>
    </source>
</reference>
<dbReference type="Proteomes" id="UP000199533">
    <property type="component" value="Unassembled WGS sequence"/>
</dbReference>
<protein>
    <submittedName>
        <fullName evidence="1">Uncharacterized protein</fullName>
    </submittedName>
</protein>
<dbReference type="EMBL" id="FOSP01000063">
    <property type="protein sequence ID" value="SFL33482.1"/>
    <property type="molecule type" value="Genomic_DNA"/>
</dbReference>
<accession>A0A1I4GTR7</accession>
<proteinExistence type="predicted"/>
<name>A0A1I4GTR7_9PROT</name>